<evidence type="ECO:0000256" key="2">
    <source>
        <dbReference type="SAM" id="Coils"/>
    </source>
</evidence>
<gene>
    <name evidence="4" type="ORF">GIW81_12925</name>
</gene>
<comment type="subcellular location">
    <subcellularLocation>
        <location evidence="1">Cell envelope</location>
    </subcellularLocation>
</comment>
<dbReference type="PANTHER" id="PTHR30386:SF19">
    <property type="entry name" value="MULTIDRUG EXPORT PROTEIN EMRA-RELATED"/>
    <property type="match status" value="1"/>
</dbReference>
<evidence type="ECO:0000313" key="4">
    <source>
        <dbReference type="EMBL" id="MTD95236.1"/>
    </source>
</evidence>
<reference evidence="4 5" key="1">
    <citation type="submission" date="2019-11" db="EMBL/GenBank/DDBJ databases">
        <title>Identification of a novel strain.</title>
        <authorList>
            <person name="Xu Q."/>
            <person name="Wang G."/>
        </authorList>
    </citation>
    <scope>NUCLEOTIDE SEQUENCE [LARGE SCALE GENOMIC DNA]</scope>
    <source>
        <strain evidence="5">xq</strain>
    </source>
</reference>
<dbReference type="GO" id="GO:0030313">
    <property type="term" value="C:cell envelope"/>
    <property type="evidence" value="ECO:0007669"/>
    <property type="project" value="UniProtKB-SubCell"/>
</dbReference>
<sequence length="505" mass="54954">MWRAGCPERTVASDGPLLARECASIRMSVHPTPNPTTEDADAVHAESQAPEHGAVARLKRLDEELRDRLRHPDERPHEYPLKEPHAPPPPVAPPREPGFFDRFKGRQGVKSLIAIAVALALGWFPLQRLLATTSAEATVNARLINLRAPIDGNVSLVAPTLAVGTEVEPNEALLYIANTRADRGRLDDLRRTINGLTTDMHAAEKRVAQLKGIEANLVAQRNAFQEGRILQLEARANELKVQITSAEATHEDAHQAMERSKKLRATGSQTIATLLHAERDFKTSGLAIQAAKIRLEGNKIELDAAKKGLFVGDSYNDLPRSAQRLDEVRQQLLDGSARVEENKGRIAYLENELAAEKQQLAVHSHADIKATVRGRIWEVLTANGEEVRVGQSLLRVLDCAGAVVTATVSESVYNKLFIGQPTHFRLRGESTEYAGTVVGLTGLAAAGSNLAIEQTALTREPYHVTIAVPGLAERRECNVGRTGQVTFDTSTAASPETVKTADALN</sequence>
<dbReference type="AlphaFoldDB" id="A0A6I3KN53"/>
<keyword evidence="2" id="KW-0175">Coiled coil</keyword>
<proteinExistence type="predicted"/>
<feature type="coiled-coil region" evidence="2">
    <location>
        <begin position="186"/>
        <end position="249"/>
    </location>
</feature>
<evidence type="ECO:0000256" key="1">
    <source>
        <dbReference type="ARBA" id="ARBA00004196"/>
    </source>
</evidence>
<feature type="region of interest" description="Disordered" evidence="3">
    <location>
        <begin position="28"/>
        <end position="93"/>
    </location>
</feature>
<name>A0A6I3KN53_9HYPH</name>
<feature type="compositionally biased region" description="Basic and acidic residues" evidence="3">
    <location>
        <begin position="59"/>
        <end position="85"/>
    </location>
</feature>
<dbReference type="EMBL" id="WMBQ01000002">
    <property type="protein sequence ID" value="MTD95236.1"/>
    <property type="molecule type" value="Genomic_DNA"/>
</dbReference>
<dbReference type="PANTHER" id="PTHR30386">
    <property type="entry name" value="MEMBRANE FUSION SUBUNIT OF EMRAB-TOLC MULTIDRUG EFFLUX PUMP"/>
    <property type="match status" value="1"/>
</dbReference>
<accession>A0A6I3KN53</accession>
<organism evidence="4 5">
    <name type="scientific">Hyphomicrobium album</name>
    <dbReference type="NCBI Taxonomy" id="2665159"/>
    <lineage>
        <taxon>Bacteria</taxon>
        <taxon>Pseudomonadati</taxon>
        <taxon>Pseudomonadota</taxon>
        <taxon>Alphaproteobacteria</taxon>
        <taxon>Hyphomicrobiales</taxon>
        <taxon>Hyphomicrobiaceae</taxon>
        <taxon>Hyphomicrobium</taxon>
    </lineage>
</organism>
<evidence type="ECO:0000256" key="3">
    <source>
        <dbReference type="SAM" id="MobiDB-lite"/>
    </source>
</evidence>
<dbReference type="Proteomes" id="UP000440694">
    <property type="component" value="Unassembled WGS sequence"/>
</dbReference>
<dbReference type="InterPro" id="IPR050739">
    <property type="entry name" value="MFP"/>
</dbReference>
<keyword evidence="5" id="KW-1185">Reference proteome</keyword>
<evidence type="ECO:0000313" key="5">
    <source>
        <dbReference type="Proteomes" id="UP000440694"/>
    </source>
</evidence>
<protein>
    <submittedName>
        <fullName evidence="4">HlyD family efflux transporter periplasmic adaptor subunit</fullName>
    </submittedName>
</protein>
<comment type="caution">
    <text evidence="4">The sequence shown here is derived from an EMBL/GenBank/DDBJ whole genome shotgun (WGS) entry which is preliminary data.</text>
</comment>